<reference evidence="9" key="1">
    <citation type="submission" date="2025-08" db="UniProtKB">
        <authorList>
            <consortium name="Ensembl"/>
        </authorList>
    </citation>
    <scope>IDENTIFICATION</scope>
</reference>
<feature type="compositionally biased region" description="Low complexity" evidence="7">
    <location>
        <begin position="85"/>
        <end position="98"/>
    </location>
</feature>
<feature type="region of interest" description="Disordered" evidence="7">
    <location>
        <begin position="1"/>
        <end position="110"/>
    </location>
</feature>
<proteinExistence type="predicted"/>
<dbReference type="SUPFAM" id="SSF46689">
    <property type="entry name" value="Homeodomain-like"/>
    <property type="match status" value="2"/>
</dbReference>
<dbReference type="GO" id="GO:0000981">
    <property type="term" value="F:DNA-binding transcription factor activity, RNA polymerase II-specific"/>
    <property type="evidence" value="ECO:0007669"/>
    <property type="project" value="TreeGrafter"/>
</dbReference>
<dbReference type="Pfam" id="PF00046">
    <property type="entry name" value="Homeodomain"/>
    <property type="match status" value="1"/>
</dbReference>
<evidence type="ECO:0000256" key="4">
    <source>
        <dbReference type="ARBA" id="ARBA00022833"/>
    </source>
</evidence>
<dbReference type="InterPro" id="IPR051968">
    <property type="entry name" value="ZnFinger_Homeobox_TR"/>
</dbReference>
<dbReference type="SMART" id="SM00389">
    <property type="entry name" value="HOX"/>
    <property type="match status" value="1"/>
</dbReference>
<evidence type="ECO:0000256" key="2">
    <source>
        <dbReference type="ARBA" id="ARBA00022723"/>
    </source>
</evidence>
<feature type="region of interest" description="Disordered" evidence="7">
    <location>
        <begin position="241"/>
        <end position="271"/>
    </location>
</feature>
<evidence type="ECO:0000256" key="6">
    <source>
        <dbReference type="RuleBase" id="RU000682"/>
    </source>
</evidence>
<name>A0A8C6WID0_9GOBI</name>
<evidence type="ECO:0000256" key="5">
    <source>
        <dbReference type="PROSITE-ProRule" id="PRU00108"/>
    </source>
</evidence>
<feature type="domain" description="Homeobox" evidence="8">
    <location>
        <begin position="185"/>
        <end position="245"/>
    </location>
</feature>
<dbReference type="PANTHER" id="PTHR45891">
    <property type="entry name" value="ZINC FINGER HOMEOBOX PROTEIN"/>
    <property type="match status" value="1"/>
</dbReference>
<evidence type="ECO:0000313" key="9">
    <source>
        <dbReference type="Ensembl" id="ENSNMLP00000009518.1"/>
    </source>
</evidence>
<feature type="compositionally biased region" description="Low complexity" evidence="7">
    <location>
        <begin position="10"/>
        <end position="24"/>
    </location>
</feature>
<keyword evidence="4" id="KW-0862">Zinc</keyword>
<reference evidence="9" key="2">
    <citation type="submission" date="2025-09" db="UniProtKB">
        <authorList>
            <consortium name="Ensembl"/>
        </authorList>
    </citation>
    <scope>IDENTIFICATION</scope>
</reference>
<dbReference type="PANTHER" id="PTHR45891:SF5">
    <property type="entry name" value="ZINC FINGER HOMEOBOX PROTEIN 4 ISOFORM X1"/>
    <property type="match status" value="1"/>
</dbReference>
<accession>A0A8C6WID0</accession>
<dbReference type="Gene3D" id="1.10.10.60">
    <property type="entry name" value="Homeodomain-like"/>
    <property type="match status" value="2"/>
</dbReference>
<dbReference type="GO" id="GO:0005634">
    <property type="term" value="C:nucleus"/>
    <property type="evidence" value="ECO:0007669"/>
    <property type="project" value="UniProtKB-SubCell"/>
</dbReference>
<dbReference type="CDD" id="cd00086">
    <property type="entry name" value="homeodomain"/>
    <property type="match status" value="1"/>
</dbReference>
<organism evidence="9 10">
    <name type="scientific">Neogobius melanostomus</name>
    <name type="common">round goby</name>
    <dbReference type="NCBI Taxonomy" id="47308"/>
    <lineage>
        <taxon>Eukaryota</taxon>
        <taxon>Metazoa</taxon>
        <taxon>Chordata</taxon>
        <taxon>Craniata</taxon>
        <taxon>Vertebrata</taxon>
        <taxon>Euteleostomi</taxon>
        <taxon>Actinopterygii</taxon>
        <taxon>Neopterygii</taxon>
        <taxon>Teleostei</taxon>
        <taxon>Neoteleostei</taxon>
        <taxon>Acanthomorphata</taxon>
        <taxon>Gobiaria</taxon>
        <taxon>Gobiiformes</taxon>
        <taxon>Gobioidei</taxon>
        <taxon>Gobiidae</taxon>
        <taxon>Benthophilinae</taxon>
        <taxon>Neogobiini</taxon>
        <taxon>Neogobius</taxon>
    </lineage>
</organism>
<dbReference type="AlphaFoldDB" id="A0A8C6WID0"/>
<evidence type="ECO:0000256" key="7">
    <source>
        <dbReference type="SAM" id="MobiDB-lite"/>
    </source>
</evidence>
<dbReference type="GO" id="GO:0000978">
    <property type="term" value="F:RNA polymerase II cis-regulatory region sequence-specific DNA binding"/>
    <property type="evidence" value="ECO:0007669"/>
    <property type="project" value="TreeGrafter"/>
</dbReference>
<dbReference type="GO" id="GO:0045664">
    <property type="term" value="P:regulation of neuron differentiation"/>
    <property type="evidence" value="ECO:0007669"/>
    <property type="project" value="TreeGrafter"/>
</dbReference>
<comment type="subcellular location">
    <subcellularLocation>
        <location evidence="1 5 6">Nucleus</location>
    </subcellularLocation>
</comment>
<feature type="DNA-binding region" description="Homeobox" evidence="5">
    <location>
        <begin position="187"/>
        <end position="246"/>
    </location>
</feature>
<evidence type="ECO:0000256" key="1">
    <source>
        <dbReference type="ARBA" id="ARBA00004123"/>
    </source>
</evidence>
<dbReference type="InterPro" id="IPR001356">
    <property type="entry name" value="HD"/>
</dbReference>
<evidence type="ECO:0000256" key="3">
    <source>
        <dbReference type="ARBA" id="ARBA00022737"/>
    </source>
</evidence>
<feature type="region of interest" description="Disordered" evidence="7">
    <location>
        <begin position="123"/>
        <end position="196"/>
    </location>
</feature>
<keyword evidence="5 6" id="KW-0371">Homeobox</keyword>
<dbReference type="InterPro" id="IPR009057">
    <property type="entry name" value="Homeodomain-like_sf"/>
</dbReference>
<dbReference type="PROSITE" id="PS50071">
    <property type="entry name" value="HOMEOBOX_2"/>
    <property type="match status" value="1"/>
</dbReference>
<evidence type="ECO:0000313" key="10">
    <source>
        <dbReference type="Proteomes" id="UP000694523"/>
    </source>
</evidence>
<dbReference type="GO" id="GO:0046872">
    <property type="term" value="F:metal ion binding"/>
    <property type="evidence" value="ECO:0007669"/>
    <property type="project" value="UniProtKB-KW"/>
</dbReference>
<keyword evidence="2" id="KW-0479">Metal-binding</keyword>
<keyword evidence="10" id="KW-1185">Reference proteome</keyword>
<feature type="compositionally biased region" description="Polar residues" evidence="7">
    <location>
        <begin position="31"/>
        <end position="69"/>
    </location>
</feature>
<evidence type="ECO:0000259" key="8">
    <source>
        <dbReference type="PROSITE" id="PS50071"/>
    </source>
</evidence>
<dbReference type="Ensembl" id="ENSNMLT00000010764.1">
    <property type="protein sequence ID" value="ENSNMLP00000009518.1"/>
    <property type="gene ID" value="ENSNMLG00000006619.1"/>
</dbReference>
<feature type="compositionally biased region" description="Low complexity" evidence="7">
    <location>
        <begin position="159"/>
        <end position="172"/>
    </location>
</feature>
<keyword evidence="5 6" id="KW-0238">DNA-binding</keyword>
<sequence>MYPITHPKSAESPTATTPSTAQSTNEESETITDGTQTIPCAQTQSPAVSEPTNQTSTSPDAKPTATASPPLSPKEPALSLQEEAPSSSPSGTSQSSTQINKMSATSGLPHKVIKHWFRNTLFKERQRDKDSPYNFNNPPTIALEESREEDTQSQSLTISPSSMSPALTSASSQPQPVELQRELHRGRRSSRTRFTEQQLETLQGVFEATPYPREEEYERLSALLSLPNRVIVVWFQNARQRARKSQDRGNEGALGGESKSHSDNLAHRSPAPLQALLTQSTKSSLLDPQCHLSPLQLISTT</sequence>
<protein>
    <recommendedName>
        <fullName evidence="8">Homeobox domain-containing protein</fullName>
    </recommendedName>
</protein>
<keyword evidence="5 6" id="KW-0539">Nucleus</keyword>
<dbReference type="Proteomes" id="UP000694523">
    <property type="component" value="Unplaced"/>
</dbReference>
<keyword evidence="3" id="KW-0677">Repeat</keyword>